<reference evidence="4 5" key="1">
    <citation type="submission" date="2021-02" db="EMBL/GenBank/DDBJ databases">
        <title>De Novo genome assembly of isolated myxobacteria.</title>
        <authorList>
            <person name="Stevens D.C."/>
        </authorList>
    </citation>
    <scope>NUCLEOTIDE SEQUENCE [LARGE SCALE GENOMIC DNA]</scope>
    <source>
        <strain evidence="5">SCPEA02</strain>
    </source>
</reference>
<dbReference type="GO" id="GO:0004177">
    <property type="term" value="F:aminopeptidase activity"/>
    <property type="evidence" value="ECO:0007669"/>
    <property type="project" value="UniProtKB-KW"/>
</dbReference>
<dbReference type="Proteomes" id="UP000662747">
    <property type="component" value="Chromosome"/>
</dbReference>
<name>A0ABX7NZR5_9BACT</name>
<keyword evidence="4" id="KW-0031">Aminopeptidase</keyword>
<feature type="domain" description="Peptidase M1 membrane alanine aminopeptidase" evidence="3">
    <location>
        <begin position="407"/>
        <end position="556"/>
    </location>
</feature>
<dbReference type="InterPro" id="IPR014782">
    <property type="entry name" value="Peptidase_M1_dom"/>
</dbReference>
<evidence type="ECO:0000256" key="1">
    <source>
        <dbReference type="SAM" id="MobiDB-lite"/>
    </source>
</evidence>
<dbReference type="Pfam" id="PF01433">
    <property type="entry name" value="Peptidase_M1"/>
    <property type="match status" value="1"/>
</dbReference>
<feature type="chain" id="PRO_5045344335" evidence="2">
    <location>
        <begin position="22"/>
        <end position="622"/>
    </location>
</feature>
<feature type="region of interest" description="Disordered" evidence="1">
    <location>
        <begin position="23"/>
        <end position="45"/>
    </location>
</feature>
<feature type="signal peptide" evidence="2">
    <location>
        <begin position="1"/>
        <end position="21"/>
    </location>
</feature>
<organism evidence="4 5">
    <name type="scientific">Pyxidicoccus parkwayensis</name>
    <dbReference type="NCBI Taxonomy" id="2813578"/>
    <lineage>
        <taxon>Bacteria</taxon>
        <taxon>Pseudomonadati</taxon>
        <taxon>Myxococcota</taxon>
        <taxon>Myxococcia</taxon>
        <taxon>Myxococcales</taxon>
        <taxon>Cystobacterineae</taxon>
        <taxon>Myxococcaceae</taxon>
        <taxon>Pyxidicoccus</taxon>
    </lineage>
</organism>
<keyword evidence="5" id="KW-1185">Reference proteome</keyword>
<accession>A0ABX7NZR5</accession>
<gene>
    <name evidence="4" type="ORF">JY651_02635</name>
</gene>
<dbReference type="PANTHER" id="PTHR45726">
    <property type="entry name" value="LEUKOTRIENE A-4 HYDROLASE"/>
    <property type="match status" value="1"/>
</dbReference>
<dbReference type="SUPFAM" id="SSF55486">
    <property type="entry name" value="Metalloproteases ('zincins'), catalytic domain"/>
    <property type="match status" value="1"/>
</dbReference>
<keyword evidence="4" id="KW-0645">Protease</keyword>
<dbReference type="EMBL" id="CP071090">
    <property type="protein sequence ID" value="QSQ23901.1"/>
    <property type="molecule type" value="Genomic_DNA"/>
</dbReference>
<feature type="compositionally biased region" description="Pro residues" evidence="1">
    <location>
        <begin position="23"/>
        <end position="39"/>
    </location>
</feature>
<proteinExistence type="predicted"/>
<dbReference type="InterPro" id="IPR027268">
    <property type="entry name" value="Peptidase_M4/M1_CTD_sf"/>
</dbReference>
<dbReference type="Gene3D" id="1.10.390.10">
    <property type="entry name" value="Neutral Protease Domain 2"/>
    <property type="match status" value="1"/>
</dbReference>
<dbReference type="RefSeq" id="WP_206725472.1">
    <property type="nucleotide sequence ID" value="NZ_CP071090.1"/>
</dbReference>
<dbReference type="InterPro" id="IPR034015">
    <property type="entry name" value="M1_LTA4H"/>
</dbReference>
<evidence type="ECO:0000313" key="5">
    <source>
        <dbReference type="Proteomes" id="UP000662747"/>
    </source>
</evidence>
<dbReference type="PANTHER" id="PTHR45726:SF3">
    <property type="entry name" value="LEUKOTRIENE A-4 HYDROLASE"/>
    <property type="match status" value="1"/>
</dbReference>
<protein>
    <submittedName>
        <fullName evidence="4">Aminopeptidase</fullName>
    </submittedName>
</protein>
<evidence type="ECO:0000313" key="4">
    <source>
        <dbReference type="EMBL" id="QSQ23901.1"/>
    </source>
</evidence>
<evidence type="ECO:0000256" key="2">
    <source>
        <dbReference type="SAM" id="SignalP"/>
    </source>
</evidence>
<keyword evidence="2" id="KW-0732">Signal</keyword>
<keyword evidence="4" id="KW-0378">Hydrolase</keyword>
<evidence type="ECO:0000259" key="3">
    <source>
        <dbReference type="Pfam" id="PF01433"/>
    </source>
</evidence>
<sequence length="622" mass="66324">MRTFLRGCLLWGVLSGVPAWSGPPPAPTPVSTPPAPAPASTPDVSPEVQLCLQHLKPSERARAAKALGPLEELPRYRVQLDVDPVKREVTGRVQVEVVARTRPLTELYLRLTPNAQERQVTLSEAKLGGQPVKLEQPEPTLYRVPLADPVPVGAAAVVDVALKATVPPGEAGGGSVLSGLLGGSSRGRGGDHGAFSATEDFVSLVGVVPLVPPTDATGQPWAGPQGIGDLALYEPAHVLATVTVPSGWKVHATGAPMGEVPERNGRMRYAFAAAAVRDFPILVSKGYEQSTATVGGVTVESHYSARDKAAGLRVLKYASSMLEEYERRLGPLPYTHFRVVEAPLSGGAGGMEFPGLVTVATSLYRGSADPAEALAGLKELEGLQELLSAMGQGGNPALAHLGEVLERTLEFTVAHEVAHQYFAGLVGSDPIKLPVVDESLAQYTALLYVEWKHGKAAADAQRKEALVQSYHLYRMSGGKDGRADRSTDDFADEFEYGALVYGKAPLMFHASRQLVGDAAFLQAMRSYVDTYRFRWACGDCFTRELAKASPPNAKRLDALRVRWWQEAHGDEDLGKPDLASILGAQGLGDLGDLGSLGDLTDTQMDPASQQLMEQLLKGLQGE</sequence>